<name>A0ABD5MIJ3_9EURY</name>
<dbReference type="EMBL" id="JBHMAJ010000004">
    <property type="protein sequence ID" value="MFB9823648.1"/>
    <property type="molecule type" value="Genomic_DNA"/>
</dbReference>
<organism evidence="2 3">
    <name type="scientific">Halobaculum roseum</name>
    <dbReference type="NCBI Taxonomy" id="2175149"/>
    <lineage>
        <taxon>Archaea</taxon>
        <taxon>Methanobacteriati</taxon>
        <taxon>Methanobacteriota</taxon>
        <taxon>Stenosarchaea group</taxon>
        <taxon>Halobacteria</taxon>
        <taxon>Halobacteriales</taxon>
        <taxon>Haloferacaceae</taxon>
        <taxon>Halobaculum</taxon>
    </lineage>
</organism>
<keyword evidence="3" id="KW-1185">Reference proteome</keyword>
<evidence type="ECO:0000313" key="3">
    <source>
        <dbReference type="Proteomes" id="UP001589595"/>
    </source>
</evidence>
<keyword evidence="1" id="KW-0472">Membrane</keyword>
<keyword evidence="1" id="KW-1133">Transmembrane helix</keyword>
<feature type="transmembrane region" description="Helical" evidence="1">
    <location>
        <begin position="62"/>
        <end position="84"/>
    </location>
</feature>
<protein>
    <recommendedName>
        <fullName evidence="4">Zinc ribbon domain-containing protein</fullName>
    </recommendedName>
</protein>
<proteinExistence type="predicted"/>
<dbReference type="Proteomes" id="UP001589595">
    <property type="component" value="Unassembled WGS sequence"/>
</dbReference>
<feature type="transmembrane region" description="Helical" evidence="1">
    <location>
        <begin position="15"/>
        <end position="42"/>
    </location>
</feature>
<accession>A0ABD5MIJ3</accession>
<evidence type="ECO:0000313" key="2">
    <source>
        <dbReference type="EMBL" id="MFB9823648.1"/>
    </source>
</evidence>
<sequence length="148" mass="16057">MGRKASIFVRVWGRLLLYGTLLIGGAVAATGVIMIFFVWPWLTGAYLHGGVSNLLAEQRVIPSPWPIVGWAWLLVAITGGIALYQTLTLGDDDGDEWDDVELEQLGCCTSCGAEIERLVEQERNTAYDEAVRKCPECDAILGVVGTTA</sequence>
<evidence type="ECO:0000256" key="1">
    <source>
        <dbReference type="SAM" id="Phobius"/>
    </source>
</evidence>
<gene>
    <name evidence="2" type="ORF">ACFFOL_05540</name>
</gene>
<dbReference type="GeneID" id="67212997"/>
<evidence type="ECO:0008006" key="4">
    <source>
        <dbReference type="Google" id="ProtNLM"/>
    </source>
</evidence>
<reference evidence="2" key="1">
    <citation type="submission" date="2024-09" db="EMBL/GenBank/DDBJ databases">
        <authorList>
            <person name="Sun Q."/>
        </authorList>
    </citation>
    <scope>NUCLEOTIDE SEQUENCE [LARGE SCALE GENOMIC DNA]</scope>
    <source>
        <strain evidence="2">JCM 31273</strain>
    </source>
</reference>
<comment type="caution">
    <text evidence="2">The sequence shown here is derived from an EMBL/GenBank/DDBJ whole genome shotgun (WGS) entry which is preliminary data.</text>
</comment>
<keyword evidence="1" id="KW-0812">Transmembrane</keyword>
<dbReference type="RefSeq" id="WP_222923986.1">
    <property type="nucleotide sequence ID" value="NZ_CP082289.1"/>
</dbReference>
<dbReference type="AlphaFoldDB" id="A0ABD5MIJ3"/>